<dbReference type="AlphaFoldDB" id="A0A1E7LL92"/>
<feature type="transmembrane region" description="Helical" evidence="2">
    <location>
        <begin position="278"/>
        <end position="306"/>
    </location>
</feature>
<gene>
    <name evidence="3" type="ORF">AN221_30475</name>
</gene>
<feature type="transmembrane region" description="Helical" evidence="2">
    <location>
        <begin position="340"/>
        <end position="358"/>
    </location>
</feature>
<name>A0A1E7LL92_9ACTN</name>
<proteinExistence type="predicted"/>
<feature type="transmembrane region" description="Helical" evidence="2">
    <location>
        <begin position="312"/>
        <end position="333"/>
    </location>
</feature>
<accession>A0A1E7LL92</accession>
<comment type="caution">
    <text evidence="3">The sequence shown here is derived from an EMBL/GenBank/DDBJ whole genome shotgun (WGS) entry which is preliminary data.</text>
</comment>
<evidence type="ECO:0000256" key="2">
    <source>
        <dbReference type="SAM" id="Phobius"/>
    </source>
</evidence>
<feature type="transmembrane region" description="Helical" evidence="2">
    <location>
        <begin position="364"/>
        <end position="382"/>
    </location>
</feature>
<feature type="transmembrane region" description="Helical" evidence="2">
    <location>
        <begin position="394"/>
        <end position="410"/>
    </location>
</feature>
<feature type="transmembrane region" description="Helical" evidence="2">
    <location>
        <begin position="248"/>
        <end position="266"/>
    </location>
</feature>
<sequence length="688" mass="73693">MTTAEPRPGREADSTTGTTGGKTGGTGDTAPHQEETTVGSAAPRVLLPSPRTPELPPSESSTPESSAPERSTPEPSAPESSAPEASTKQPAPSDQGSSDPGSSAQGSADPGPEGPPPTRARRLLRHPATIATAAAAVTHVLWFLFFANSGGDLAAQDAWAEFVGRHPGTAYNLAWYGGMHPVSYSVVSPYLMSVLGVRTTMMIAGTVSAGLTALILVRVRAVRNPLACSLAGVFAYLCNALSGRVTFGLGMMFAVGAVAAVFCWPYRWRYKRWAKAAVAAPLAALATASSPVAGLFLGVVAAALFLHKRRPGAYAIGLAPVAVVGLSSLLFPFSGTQPMSLGTVSLPLLFSILVFLLVPRDWSTVRTAAAVYGAGTVLTYFVDSQIGSNVTRMAMLFAGVVLLAALPYTVPRSRRWYALVLAFAGLNFWIGFKSVDDIVRTAPTASWARELAPLVNQLQQVGAERGRVEVVPASSHREASALAAYNLARGWNRQADMKRNPLFYDDTLNAVNYRQWLDRWAVHYVVLPTGKPDGGAEQEAELVGGGLSYLREIWGDENWKLYRVLEPTPLADPPATVERAGANELTIRVESAGRVLIRVPHSRWLALVDENGKSLERPQETEESKLRTQEDETAPRTFENIHGCLNKIEDEGPYGDEWTELLAPKPGVYRLAAPYQLQPGTPCPEELS</sequence>
<feature type="transmembrane region" description="Helical" evidence="2">
    <location>
        <begin position="416"/>
        <end position="432"/>
    </location>
</feature>
<feature type="transmembrane region" description="Helical" evidence="2">
    <location>
        <begin position="128"/>
        <end position="147"/>
    </location>
</feature>
<protein>
    <submittedName>
        <fullName evidence="3">Uncharacterized protein</fullName>
    </submittedName>
</protein>
<dbReference type="PATRIC" id="fig|518642.7.peg.7018"/>
<keyword evidence="4" id="KW-1185">Reference proteome</keyword>
<feature type="region of interest" description="Disordered" evidence="1">
    <location>
        <begin position="614"/>
        <end position="633"/>
    </location>
</feature>
<keyword evidence="2" id="KW-0472">Membrane</keyword>
<keyword evidence="2" id="KW-0812">Transmembrane</keyword>
<feature type="compositionally biased region" description="Low complexity" evidence="1">
    <location>
        <begin position="57"/>
        <end position="109"/>
    </location>
</feature>
<evidence type="ECO:0000313" key="4">
    <source>
        <dbReference type="Proteomes" id="UP000175971"/>
    </source>
</evidence>
<feature type="compositionally biased region" description="Gly residues" evidence="1">
    <location>
        <begin position="18"/>
        <end position="27"/>
    </location>
</feature>
<feature type="region of interest" description="Disordered" evidence="1">
    <location>
        <begin position="1"/>
        <end position="120"/>
    </location>
</feature>
<dbReference type="RefSeq" id="WP_070203556.1">
    <property type="nucleotide sequence ID" value="NZ_LJGZ01000100.1"/>
</dbReference>
<dbReference type="Proteomes" id="UP000175971">
    <property type="component" value="Unassembled WGS sequence"/>
</dbReference>
<evidence type="ECO:0000256" key="1">
    <source>
        <dbReference type="SAM" id="MobiDB-lite"/>
    </source>
</evidence>
<reference evidence="3 4" key="1">
    <citation type="journal article" date="2016" name="Front. Microbiol.">
        <title>Comparative Genomics Analysis of Streptomyces Species Reveals Their Adaptation to the Marine Environment and Their Diversity at the Genomic Level.</title>
        <authorList>
            <person name="Tian X."/>
            <person name="Zhang Z."/>
            <person name="Yang T."/>
            <person name="Chen M."/>
            <person name="Li J."/>
            <person name="Chen F."/>
            <person name="Yang J."/>
            <person name="Li W."/>
            <person name="Zhang B."/>
            <person name="Zhang Z."/>
            <person name="Wu J."/>
            <person name="Zhang C."/>
            <person name="Long L."/>
            <person name="Xiao J."/>
        </authorList>
    </citation>
    <scope>NUCLEOTIDE SEQUENCE [LARGE SCALE GENOMIC DNA]</scope>
    <source>
        <strain evidence="3 4">SCSIO M10372</strain>
    </source>
</reference>
<evidence type="ECO:0000313" key="3">
    <source>
        <dbReference type="EMBL" id="OEV16985.1"/>
    </source>
</evidence>
<dbReference type="OrthoDB" id="5178168at2"/>
<keyword evidence="2" id="KW-1133">Transmembrane helix</keyword>
<feature type="transmembrane region" description="Helical" evidence="2">
    <location>
        <begin position="190"/>
        <end position="217"/>
    </location>
</feature>
<organism evidence="3 4">
    <name type="scientific">Streptomyces nanshensis</name>
    <dbReference type="NCBI Taxonomy" id="518642"/>
    <lineage>
        <taxon>Bacteria</taxon>
        <taxon>Bacillati</taxon>
        <taxon>Actinomycetota</taxon>
        <taxon>Actinomycetes</taxon>
        <taxon>Kitasatosporales</taxon>
        <taxon>Streptomycetaceae</taxon>
        <taxon>Streptomyces</taxon>
    </lineage>
</organism>
<dbReference type="EMBL" id="LJGZ01000100">
    <property type="protein sequence ID" value="OEV16985.1"/>
    <property type="molecule type" value="Genomic_DNA"/>
</dbReference>